<evidence type="ECO:0000256" key="1">
    <source>
        <dbReference type="SAM" id="SignalP"/>
    </source>
</evidence>
<feature type="chain" id="PRO_5005819347" evidence="1">
    <location>
        <begin position="21"/>
        <end position="76"/>
    </location>
</feature>
<accession>A0A0M8P0G5</accession>
<name>A0A0M8P0G5_9EURO</name>
<comment type="caution">
    <text evidence="2">The sequence shown here is derived from an EMBL/GenBank/DDBJ whole genome shotgun (WGS) entry which is preliminary data.</text>
</comment>
<dbReference type="Proteomes" id="UP000037696">
    <property type="component" value="Unassembled WGS sequence"/>
</dbReference>
<gene>
    <name evidence="2" type="ORF">ACN38_g11289</name>
</gene>
<dbReference type="EMBL" id="LHQQ01000285">
    <property type="protein sequence ID" value="KOS37910.1"/>
    <property type="molecule type" value="Genomic_DNA"/>
</dbReference>
<organism evidence="2 3">
    <name type="scientific">Penicillium nordicum</name>
    <dbReference type="NCBI Taxonomy" id="229535"/>
    <lineage>
        <taxon>Eukaryota</taxon>
        <taxon>Fungi</taxon>
        <taxon>Dikarya</taxon>
        <taxon>Ascomycota</taxon>
        <taxon>Pezizomycotina</taxon>
        <taxon>Eurotiomycetes</taxon>
        <taxon>Eurotiomycetidae</taxon>
        <taxon>Eurotiales</taxon>
        <taxon>Aspergillaceae</taxon>
        <taxon>Penicillium</taxon>
    </lineage>
</organism>
<proteinExistence type="predicted"/>
<keyword evidence="3" id="KW-1185">Reference proteome</keyword>
<protein>
    <submittedName>
        <fullName evidence="2">Uncharacterized protein</fullName>
    </submittedName>
</protein>
<keyword evidence="1" id="KW-0732">Signal</keyword>
<feature type="signal peptide" evidence="1">
    <location>
        <begin position="1"/>
        <end position="20"/>
    </location>
</feature>
<evidence type="ECO:0000313" key="3">
    <source>
        <dbReference type="Proteomes" id="UP000037696"/>
    </source>
</evidence>
<evidence type="ECO:0000313" key="2">
    <source>
        <dbReference type="EMBL" id="KOS37910.1"/>
    </source>
</evidence>
<sequence>MGVWGLIHILETLTWVITRCMCPDVRLYLDPVLLCRAGLGTPWNFFLCLCCVRHHLKVGTGDYRDITLSLVYIAWQ</sequence>
<dbReference type="AlphaFoldDB" id="A0A0M8P0G5"/>
<reference evidence="2 3" key="1">
    <citation type="submission" date="2015-08" db="EMBL/GenBank/DDBJ databases">
        <title>Genome sequencing of Penicillium nordicum.</title>
        <authorList>
            <person name="Nguyen H.D."/>
            <person name="Seifert K.A."/>
        </authorList>
    </citation>
    <scope>NUCLEOTIDE SEQUENCE [LARGE SCALE GENOMIC DNA]</scope>
    <source>
        <strain evidence="2 3">DAOMC 185683</strain>
    </source>
</reference>